<organism evidence="2 3">
    <name type="scientific">Brevundimonas diminuta 3F5N</name>
    <dbReference type="NCBI Taxonomy" id="1255603"/>
    <lineage>
        <taxon>Bacteria</taxon>
        <taxon>Pseudomonadati</taxon>
        <taxon>Pseudomonadota</taxon>
        <taxon>Alphaproteobacteria</taxon>
        <taxon>Caulobacterales</taxon>
        <taxon>Caulobacteraceae</taxon>
        <taxon>Brevundimonas</taxon>
    </lineage>
</organism>
<keyword evidence="1" id="KW-0472">Membrane</keyword>
<protein>
    <submittedName>
        <fullName evidence="2">Uncharacterized protein</fullName>
    </submittedName>
</protein>
<evidence type="ECO:0000256" key="1">
    <source>
        <dbReference type="SAM" id="Phobius"/>
    </source>
</evidence>
<dbReference type="RefSeq" id="WP_087138947.1">
    <property type="nucleotide sequence ID" value="NZ_FUIE01000011.1"/>
</dbReference>
<keyword evidence="1" id="KW-0812">Transmembrane</keyword>
<reference evidence="2 3" key="1">
    <citation type="submission" date="2017-02" db="EMBL/GenBank/DDBJ databases">
        <authorList>
            <person name="Peterson S.W."/>
        </authorList>
    </citation>
    <scope>NUCLEOTIDE SEQUENCE [LARGE SCALE GENOMIC DNA]</scope>
    <source>
        <strain evidence="2 3">3F5N</strain>
    </source>
</reference>
<feature type="transmembrane region" description="Helical" evidence="1">
    <location>
        <begin position="51"/>
        <end position="73"/>
    </location>
</feature>
<name>A0A1R4EXI1_BREDI</name>
<accession>A0A1R4EXI1</accession>
<keyword evidence="1" id="KW-1133">Transmembrane helix</keyword>
<dbReference type="Proteomes" id="UP000195766">
    <property type="component" value="Unassembled WGS sequence"/>
</dbReference>
<feature type="transmembrane region" description="Helical" evidence="1">
    <location>
        <begin position="21"/>
        <end position="45"/>
    </location>
</feature>
<evidence type="ECO:0000313" key="2">
    <source>
        <dbReference type="EMBL" id="SJM48303.1"/>
    </source>
</evidence>
<gene>
    <name evidence="2" type="ORF">FM111_01330</name>
</gene>
<evidence type="ECO:0000313" key="3">
    <source>
        <dbReference type="Proteomes" id="UP000195766"/>
    </source>
</evidence>
<dbReference type="AlphaFoldDB" id="A0A1R4EXI1"/>
<dbReference type="OrthoDB" id="7206469at2"/>
<sequence length="107" mass="11378">MINSDPMGQLGFNARRRPGSGLLAPFVWVAGLIATALAVTVGALLAVFTAAAVAMIALVAGVLVFFAGFALRARRAMTARRRRDDGVIDAKKVGDTWVTYGWEKDGR</sequence>
<proteinExistence type="predicted"/>
<dbReference type="EMBL" id="FUIE01000011">
    <property type="protein sequence ID" value="SJM48303.1"/>
    <property type="molecule type" value="Genomic_DNA"/>
</dbReference>